<feature type="compositionally biased region" description="Low complexity" evidence="1">
    <location>
        <begin position="202"/>
        <end position="215"/>
    </location>
</feature>
<dbReference type="CDD" id="cd00201">
    <property type="entry name" value="WW"/>
    <property type="match status" value="1"/>
</dbReference>
<organism evidence="3 4">
    <name type="scientific">Penicillium brasilianum</name>
    <dbReference type="NCBI Taxonomy" id="104259"/>
    <lineage>
        <taxon>Eukaryota</taxon>
        <taxon>Fungi</taxon>
        <taxon>Dikarya</taxon>
        <taxon>Ascomycota</taxon>
        <taxon>Pezizomycotina</taxon>
        <taxon>Eurotiomycetes</taxon>
        <taxon>Eurotiomycetidae</taxon>
        <taxon>Eurotiales</taxon>
        <taxon>Aspergillaceae</taxon>
        <taxon>Penicillium</taxon>
    </lineage>
</organism>
<proteinExistence type="predicted"/>
<dbReference type="SUPFAM" id="SSF51045">
    <property type="entry name" value="WW domain"/>
    <property type="match status" value="1"/>
</dbReference>
<dbReference type="PROSITE" id="PS01159">
    <property type="entry name" value="WW_DOMAIN_1"/>
    <property type="match status" value="1"/>
</dbReference>
<evidence type="ECO:0000313" key="3">
    <source>
        <dbReference type="EMBL" id="OOQ83864.1"/>
    </source>
</evidence>
<feature type="compositionally biased region" description="Low complexity" evidence="1">
    <location>
        <begin position="288"/>
        <end position="300"/>
    </location>
</feature>
<dbReference type="Proteomes" id="UP000190744">
    <property type="component" value="Unassembled WGS sequence"/>
</dbReference>
<dbReference type="AlphaFoldDB" id="A0A1S9REA8"/>
<dbReference type="InterPro" id="IPR001202">
    <property type="entry name" value="WW_dom"/>
</dbReference>
<gene>
    <name evidence="3" type="ORF">PEBR_32693</name>
</gene>
<comment type="caution">
    <text evidence="3">The sequence shown here is derived from an EMBL/GenBank/DDBJ whole genome shotgun (WGS) entry which is preliminary data.</text>
</comment>
<feature type="compositionally biased region" description="Polar residues" evidence="1">
    <location>
        <begin position="134"/>
        <end position="144"/>
    </location>
</feature>
<feature type="region of interest" description="Disordered" evidence="1">
    <location>
        <begin position="333"/>
        <end position="359"/>
    </location>
</feature>
<feature type="compositionally biased region" description="Low complexity" evidence="1">
    <location>
        <begin position="267"/>
        <end position="277"/>
    </location>
</feature>
<evidence type="ECO:0000256" key="1">
    <source>
        <dbReference type="SAM" id="MobiDB-lite"/>
    </source>
</evidence>
<dbReference type="Pfam" id="PF00397">
    <property type="entry name" value="WW"/>
    <property type="match status" value="1"/>
</dbReference>
<accession>A0A1S9REA8</accession>
<sequence length="359" mass="37224">MVVPANDDDDGTATVAQPLYCVVSAFRGALVPSPAQARQESPSFANSKLIPHLHTHTRLMSSFAPPPGPPPPTVPEGWKAQYDDRYQTWFYINIATGKSQWERPEAPPPSGPPAGPPPSELPSEAVPSDKKQPMASNNPYNVANNAKDGTPSTTLDEDARLAAKLQAEEDSRARAQGGDRGAATDYYSDPSSGQGPPNYAGPSQSPLPQSQSPMPEQKRSKGGFLSKLMGKSSSSSRPHPPPQQQYASYPQQQGPPPGGYYGGGGYPPQQGYGYPQAGYGGGYGGGYPQQQGGYYAQQPPRKSGGMGTAGAAALGVGGGLLGGLLIADAVEDMGDHDNYDNGGGDWGGGGGDDFGGGDF</sequence>
<protein>
    <recommendedName>
        <fullName evidence="2">WW domain-containing protein</fullName>
    </recommendedName>
</protein>
<evidence type="ECO:0000313" key="4">
    <source>
        <dbReference type="Proteomes" id="UP000190744"/>
    </source>
</evidence>
<evidence type="ECO:0000259" key="2">
    <source>
        <dbReference type="PROSITE" id="PS50020"/>
    </source>
</evidence>
<feature type="compositionally biased region" description="Low complexity" evidence="1">
    <location>
        <begin position="222"/>
        <end position="237"/>
    </location>
</feature>
<dbReference type="EMBL" id="LJBN01000189">
    <property type="protein sequence ID" value="OOQ83864.1"/>
    <property type="molecule type" value="Genomic_DNA"/>
</dbReference>
<feature type="region of interest" description="Disordered" evidence="1">
    <location>
        <begin position="100"/>
        <end position="310"/>
    </location>
</feature>
<dbReference type="InterPro" id="IPR036020">
    <property type="entry name" value="WW_dom_sf"/>
</dbReference>
<feature type="domain" description="WW" evidence="2">
    <location>
        <begin position="72"/>
        <end position="106"/>
    </location>
</feature>
<dbReference type="SMART" id="SM00456">
    <property type="entry name" value="WW"/>
    <property type="match status" value="1"/>
</dbReference>
<reference evidence="4" key="1">
    <citation type="submission" date="2015-09" db="EMBL/GenBank/DDBJ databases">
        <authorList>
            <person name="Fill T.P."/>
            <person name="Baretta J.F."/>
            <person name="de Almeida L.G."/>
            <person name="Rocha M."/>
            <person name="de Souza D.H."/>
            <person name="Malavazi I."/>
            <person name="Cerdeira L.T."/>
            <person name="Hong H."/>
            <person name="Samborskyy M."/>
            <person name="de Vasconcelos A.T."/>
            <person name="Leadlay P."/>
            <person name="Rodrigues-Filho E."/>
        </authorList>
    </citation>
    <scope>NUCLEOTIDE SEQUENCE [LARGE SCALE GENOMIC DNA]</scope>
    <source>
        <strain evidence="4">LaBioMMi 136</strain>
    </source>
</reference>
<feature type="compositionally biased region" description="Gly residues" evidence="1">
    <location>
        <begin position="341"/>
        <end position="359"/>
    </location>
</feature>
<feature type="compositionally biased region" description="Basic and acidic residues" evidence="1">
    <location>
        <begin position="157"/>
        <end position="173"/>
    </location>
</feature>
<feature type="compositionally biased region" description="Gly residues" evidence="1">
    <location>
        <begin position="278"/>
        <end position="287"/>
    </location>
</feature>
<dbReference type="Gene3D" id="2.20.70.10">
    <property type="match status" value="1"/>
</dbReference>
<name>A0A1S9REA8_PENBI</name>
<feature type="compositionally biased region" description="Pro residues" evidence="1">
    <location>
        <begin position="106"/>
        <end position="120"/>
    </location>
</feature>
<dbReference type="PROSITE" id="PS50020">
    <property type="entry name" value="WW_DOMAIN_2"/>
    <property type="match status" value="1"/>
</dbReference>